<organism evidence="2 3">
    <name type="scientific">Trichogramma kaykai</name>
    <dbReference type="NCBI Taxonomy" id="54128"/>
    <lineage>
        <taxon>Eukaryota</taxon>
        <taxon>Metazoa</taxon>
        <taxon>Ecdysozoa</taxon>
        <taxon>Arthropoda</taxon>
        <taxon>Hexapoda</taxon>
        <taxon>Insecta</taxon>
        <taxon>Pterygota</taxon>
        <taxon>Neoptera</taxon>
        <taxon>Endopterygota</taxon>
        <taxon>Hymenoptera</taxon>
        <taxon>Apocrita</taxon>
        <taxon>Proctotrupomorpha</taxon>
        <taxon>Chalcidoidea</taxon>
        <taxon>Trichogrammatidae</taxon>
        <taxon>Trichogramma</taxon>
    </lineage>
</organism>
<feature type="region of interest" description="Disordered" evidence="1">
    <location>
        <begin position="74"/>
        <end position="98"/>
    </location>
</feature>
<evidence type="ECO:0000313" key="2">
    <source>
        <dbReference type="EMBL" id="KAL3406754.1"/>
    </source>
</evidence>
<dbReference type="EMBL" id="JBJJXI010000018">
    <property type="protein sequence ID" value="KAL3406754.1"/>
    <property type="molecule type" value="Genomic_DNA"/>
</dbReference>
<keyword evidence="3" id="KW-1185">Reference proteome</keyword>
<dbReference type="PANTHER" id="PTHR24274:SF1">
    <property type="entry name" value="CILIA- AND FLAGELLA-ASSOCIATED PROTEIN 161"/>
    <property type="match status" value="1"/>
</dbReference>
<proteinExistence type="predicted"/>
<name>A0ABD2XP35_9HYME</name>
<comment type="caution">
    <text evidence="2">The sequence shown here is derived from an EMBL/GenBank/DDBJ whole genome shotgun (WGS) entry which is preliminary data.</text>
</comment>
<dbReference type="Pfam" id="PF24569">
    <property type="entry name" value="CFAP161"/>
    <property type="match status" value="1"/>
</dbReference>
<dbReference type="PANTHER" id="PTHR24274">
    <property type="entry name" value="CILIA- AND FLAGELLA-ASSOCIATED PROTEIN 161"/>
    <property type="match status" value="1"/>
</dbReference>
<gene>
    <name evidence="2" type="ORF">TKK_000893</name>
</gene>
<protein>
    <submittedName>
        <fullName evidence="2">Uncharacterized protein</fullName>
    </submittedName>
</protein>
<accession>A0ABD2XP35</accession>
<dbReference type="InterPro" id="IPR055325">
    <property type="entry name" value="CF161"/>
</dbReference>
<dbReference type="AlphaFoldDB" id="A0ABD2XP35"/>
<reference evidence="2 3" key="1">
    <citation type="journal article" date="2024" name="bioRxiv">
        <title>A reference genome for Trichogramma kaykai: A tiny desert-dwelling parasitoid wasp with competing sex-ratio distorters.</title>
        <authorList>
            <person name="Culotta J."/>
            <person name="Lindsey A.R."/>
        </authorList>
    </citation>
    <scope>NUCLEOTIDE SEQUENCE [LARGE SCALE GENOMIC DNA]</scope>
    <source>
        <strain evidence="2 3">KSX58</strain>
    </source>
</reference>
<sequence length="323" mass="35914">MYSGRVLVGFWFNKLQLQSEQRELERKRLESGQLPEQIRRRLVAAFGRALRFSEPPASHCDRPIRYGDALQLHSPESPDVSDSLAADFGCPEEEPRARGPTRLGLVVAATVSRSDCDSGQVRGIGDGCGVACAPIGRANGQLASVNNSFVCVKANPKDSRDEERLTYGTEVFFALAVARPGKAPLYLRMETPLLDGQYVANDHYPLRLSSSPDGYAKWRVLHWDRSRRFETEASPVLPCVRIVVRHVMTGQCLACERYHWHRSLLGYEAGLSVHTYSDAQRNETAECLWNLLPLGPSQNLELEGDDDNKDGNESTSCCCGCEN</sequence>
<evidence type="ECO:0000256" key="1">
    <source>
        <dbReference type="SAM" id="MobiDB-lite"/>
    </source>
</evidence>
<dbReference type="Proteomes" id="UP001627154">
    <property type="component" value="Unassembled WGS sequence"/>
</dbReference>
<evidence type="ECO:0000313" key="3">
    <source>
        <dbReference type="Proteomes" id="UP001627154"/>
    </source>
</evidence>